<dbReference type="HAMAP" id="MF_00127">
    <property type="entry name" value="His_tRNA_synth"/>
    <property type="match status" value="1"/>
</dbReference>
<evidence type="ECO:0000256" key="4">
    <source>
        <dbReference type="ARBA" id="ARBA00022598"/>
    </source>
</evidence>
<keyword evidence="7 10" id="KW-0648">Protein biosynthesis</keyword>
<evidence type="ECO:0000313" key="13">
    <source>
        <dbReference type="EMBL" id="AFD09217.1"/>
    </source>
</evidence>
<dbReference type="InterPro" id="IPR015807">
    <property type="entry name" value="His-tRNA-ligase"/>
</dbReference>
<dbReference type="EMBL" id="CP003349">
    <property type="protein sequence ID" value="AFD09217.1"/>
    <property type="molecule type" value="Genomic_DNA"/>
</dbReference>
<dbReference type="InterPro" id="IPR004154">
    <property type="entry name" value="Anticodon-bd"/>
</dbReference>
<feature type="binding site" evidence="11">
    <location>
        <begin position="100"/>
        <end position="102"/>
    </location>
    <ligand>
        <name>L-histidine</name>
        <dbReference type="ChEBI" id="CHEBI:57595"/>
    </ligand>
</feature>
<accession>H8KLR3</accession>
<name>H8KLR3_SOLCM</name>
<dbReference type="InterPro" id="IPR036621">
    <property type="entry name" value="Anticodon-bd_dom_sf"/>
</dbReference>
<dbReference type="PROSITE" id="PS50862">
    <property type="entry name" value="AA_TRNA_LIGASE_II"/>
    <property type="match status" value="1"/>
</dbReference>
<feature type="binding site" evidence="11">
    <location>
        <begin position="298"/>
        <end position="299"/>
    </location>
    <ligand>
        <name>L-histidine</name>
        <dbReference type="ChEBI" id="CHEBI:57595"/>
    </ligand>
</feature>
<dbReference type="CDD" id="cd00773">
    <property type="entry name" value="HisRS-like_core"/>
    <property type="match status" value="1"/>
</dbReference>
<feature type="binding site" evidence="11">
    <location>
        <position position="294"/>
    </location>
    <ligand>
        <name>L-histidine</name>
        <dbReference type="ChEBI" id="CHEBI:57595"/>
    </ligand>
</feature>
<dbReference type="STRING" id="929556.Solca_4227"/>
<feature type="binding site" evidence="11">
    <location>
        <position position="148"/>
    </location>
    <ligand>
        <name>L-histidine</name>
        <dbReference type="ChEBI" id="CHEBI:57595"/>
    </ligand>
</feature>
<feature type="domain" description="Aminoacyl-transfer RNA synthetases class-II family profile" evidence="12">
    <location>
        <begin position="1"/>
        <end position="381"/>
    </location>
</feature>
<dbReference type="HOGENOM" id="CLU_025113_3_0_10"/>
<keyword evidence="14" id="KW-1185">Reference proteome</keyword>
<dbReference type="PANTHER" id="PTHR11476:SF7">
    <property type="entry name" value="HISTIDINE--TRNA LIGASE"/>
    <property type="match status" value="1"/>
</dbReference>
<evidence type="ECO:0000313" key="14">
    <source>
        <dbReference type="Proteomes" id="UP000007590"/>
    </source>
</evidence>
<comment type="subcellular location">
    <subcellularLocation>
        <location evidence="10">Cytoplasm</location>
    </subcellularLocation>
</comment>
<keyword evidence="5 10" id="KW-0547">Nucleotide-binding</keyword>
<keyword evidence="6 10" id="KW-0067">ATP-binding</keyword>
<dbReference type="Proteomes" id="UP000007590">
    <property type="component" value="Chromosome"/>
</dbReference>
<dbReference type="InterPro" id="IPR006195">
    <property type="entry name" value="aa-tRNA-synth_II"/>
</dbReference>
<comment type="subunit">
    <text evidence="2 10">Homodimer.</text>
</comment>
<dbReference type="InterPro" id="IPR041715">
    <property type="entry name" value="HisRS-like_core"/>
</dbReference>
<keyword evidence="8 10" id="KW-0030">Aminoacyl-tRNA synthetase</keyword>
<dbReference type="KEGG" id="scn:Solca_4227"/>
<dbReference type="Gene3D" id="3.30.930.10">
    <property type="entry name" value="Bira Bifunctional Protein, Domain 2"/>
    <property type="match status" value="1"/>
</dbReference>
<comment type="catalytic activity">
    <reaction evidence="9 10">
        <text>tRNA(His) + L-histidine + ATP = L-histidyl-tRNA(His) + AMP + diphosphate + H(+)</text>
        <dbReference type="Rhea" id="RHEA:17313"/>
        <dbReference type="Rhea" id="RHEA-COMP:9665"/>
        <dbReference type="Rhea" id="RHEA-COMP:9689"/>
        <dbReference type="ChEBI" id="CHEBI:15378"/>
        <dbReference type="ChEBI" id="CHEBI:30616"/>
        <dbReference type="ChEBI" id="CHEBI:33019"/>
        <dbReference type="ChEBI" id="CHEBI:57595"/>
        <dbReference type="ChEBI" id="CHEBI:78442"/>
        <dbReference type="ChEBI" id="CHEBI:78527"/>
        <dbReference type="ChEBI" id="CHEBI:456215"/>
        <dbReference type="EC" id="6.1.1.21"/>
    </reaction>
</comment>
<evidence type="ECO:0000256" key="3">
    <source>
        <dbReference type="ARBA" id="ARBA00022490"/>
    </source>
</evidence>
<dbReference type="SUPFAM" id="SSF55681">
    <property type="entry name" value="Class II aaRS and biotin synthetases"/>
    <property type="match status" value="1"/>
</dbReference>
<evidence type="ECO:0000256" key="9">
    <source>
        <dbReference type="ARBA" id="ARBA00047639"/>
    </source>
</evidence>
<organism evidence="13 14">
    <name type="scientific">Solitalea canadensis (strain ATCC 29591 / DSM 3403 / JCM 21819 / LMG 8368 / NBRC 15130 / NCIMB 12057 / USAM 9D)</name>
    <name type="common">Flexibacter canadensis</name>
    <dbReference type="NCBI Taxonomy" id="929556"/>
    <lineage>
        <taxon>Bacteria</taxon>
        <taxon>Pseudomonadati</taxon>
        <taxon>Bacteroidota</taxon>
        <taxon>Sphingobacteriia</taxon>
        <taxon>Sphingobacteriales</taxon>
        <taxon>Sphingobacteriaceae</taxon>
        <taxon>Solitalea</taxon>
    </lineage>
</organism>
<evidence type="ECO:0000256" key="6">
    <source>
        <dbReference type="ARBA" id="ARBA00022840"/>
    </source>
</evidence>
<dbReference type="InterPro" id="IPR045864">
    <property type="entry name" value="aa-tRNA-synth_II/BPL/LPL"/>
</dbReference>
<evidence type="ECO:0000256" key="7">
    <source>
        <dbReference type="ARBA" id="ARBA00022917"/>
    </source>
</evidence>
<dbReference type="PANTHER" id="PTHR11476">
    <property type="entry name" value="HISTIDYL-TRNA SYNTHETASE"/>
    <property type="match status" value="1"/>
</dbReference>
<dbReference type="Pfam" id="PF13393">
    <property type="entry name" value="tRNA-synt_His"/>
    <property type="match status" value="2"/>
</dbReference>
<evidence type="ECO:0000256" key="2">
    <source>
        <dbReference type="ARBA" id="ARBA00011738"/>
    </source>
</evidence>
<dbReference type="CDD" id="cd00859">
    <property type="entry name" value="HisRS_anticodon"/>
    <property type="match status" value="1"/>
</dbReference>
<dbReference type="InterPro" id="IPR004516">
    <property type="entry name" value="HisRS/HisZ"/>
</dbReference>
<dbReference type="FunFam" id="3.30.930.10:FF:000093">
    <property type="entry name" value="Histidine--tRNA ligase"/>
    <property type="match status" value="1"/>
</dbReference>
<sequence length="453" mass="50825">MKPSIPKGTRDFSPIEVARRTYIFDTIKRVFQKYGYQPIETPVMENLSTLTGKYGEEGDQLIFKVLNSGDFLSKVDAQKLEAKNSKSVTFDISEKALRYDLTVPFARYVVMHQNEIAMPFKRYQVQPVWRADRPQKGRYREFYQCDADVVGSESLLNEAEFVCIYDEALSNLGLQDFSIKINNRKILTGIAEIIGKPELIVDMTVAIDKLDKIGYDGVVKELIERGFTESDVEVLRPFIELKGSNEEKLAVLKQSLANSPTGKKGIEELETIFSYLTSFKLNKATVELDITLARGLNYYTGAIFEVKSNEVQMGSIGGGGRYDDLTGMFGLKGVTGAGISFGADRIYDVMLELNLFPESAVTSTKVLLTNFDAAAEKYALPILVQLRTNDINTELYPASAKLQKQMKYADAKQIPFVVLIGEEEMQSGKLTLKNMQSGEQEKLSVEEIIKKLK</sequence>
<reference evidence="13" key="1">
    <citation type="submission" date="2012-02" db="EMBL/GenBank/DDBJ databases">
        <title>The complete genome of Solitalea canadensis DSM 3403.</title>
        <authorList>
            <consortium name="US DOE Joint Genome Institute (JGI-PGF)"/>
            <person name="Lucas S."/>
            <person name="Copeland A."/>
            <person name="Lapidus A."/>
            <person name="Glavina del Rio T."/>
            <person name="Dalin E."/>
            <person name="Tice H."/>
            <person name="Bruce D."/>
            <person name="Goodwin L."/>
            <person name="Pitluck S."/>
            <person name="Peters L."/>
            <person name="Ovchinnikova G."/>
            <person name="Lu M."/>
            <person name="Kyrpides N."/>
            <person name="Mavromatis K."/>
            <person name="Ivanova N."/>
            <person name="Brettin T."/>
            <person name="Detter J.C."/>
            <person name="Han C."/>
            <person name="Larimer F."/>
            <person name="Land M."/>
            <person name="Hauser L."/>
            <person name="Markowitz V."/>
            <person name="Cheng J.-F."/>
            <person name="Hugenholtz P."/>
            <person name="Woyke T."/>
            <person name="Wu D."/>
            <person name="Spring S."/>
            <person name="Schroeder M."/>
            <person name="Kopitz M."/>
            <person name="Brambilla E."/>
            <person name="Klenk H.-P."/>
            <person name="Eisen J.A."/>
        </authorList>
    </citation>
    <scope>NUCLEOTIDE SEQUENCE</scope>
    <source>
        <strain evidence="13">DSM 3403</strain>
    </source>
</reference>
<evidence type="ECO:0000256" key="1">
    <source>
        <dbReference type="ARBA" id="ARBA00008226"/>
    </source>
</evidence>
<dbReference type="GO" id="GO:0005524">
    <property type="term" value="F:ATP binding"/>
    <property type="evidence" value="ECO:0007669"/>
    <property type="project" value="UniProtKB-UniRule"/>
</dbReference>
<feature type="binding site" evidence="11">
    <location>
        <position position="130"/>
    </location>
    <ligand>
        <name>L-histidine</name>
        <dbReference type="ChEBI" id="CHEBI:57595"/>
    </ligand>
</feature>
<proteinExistence type="inferred from homology"/>
<evidence type="ECO:0000256" key="11">
    <source>
        <dbReference type="PIRSR" id="PIRSR001549-1"/>
    </source>
</evidence>
<dbReference type="PIRSF" id="PIRSF001549">
    <property type="entry name" value="His-tRNA_synth"/>
    <property type="match status" value="1"/>
</dbReference>
<evidence type="ECO:0000259" key="12">
    <source>
        <dbReference type="PROSITE" id="PS50862"/>
    </source>
</evidence>
<protein>
    <recommendedName>
        <fullName evidence="10">Histidine--tRNA ligase</fullName>
        <ecNumber evidence="10">6.1.1.21</ecNumber>
    </recommendedName>
    <alternativeName>
        <fullName evidence="10">Histidyl-tRNA synthetase</fullName>
        <shortName evidence="10">HisRS</shortName>
    </alternativeName>
</protein>
<feature type="binding site" evidence="11">
    <location>
        <position position="144"/>
    </location>
    <ligand>
        <name>L-histidine</name>
        <dbReference type="ChEBI" id="CHEBI:57595"/>
    </ligand>
</feature>
<evidence type="ECO:0000256" key="5">
    <source>
        <dbReference type="ARBA" id="ARBA00022741"/>
    </source>
</evidence>
<gene>
    <name evidence="10" type="primary">hisS</name>
    <name evidence="13" type="ordered locus">Solca_4227</name>
</gene>
<dbReference type="NCBIfam" id="TIGR00442">
    <property type="entry name" value="hisS"/>
    <property type="match status" value="1"/>
</dbReference>
<evidence type="ECO:0000256" key="10">
    <source>
        <dbReference type="HAMAP-Rule" id="MF_00127"/>
    </source>
</evidence>
<dbReference type="GO" id="GO:0004821">
    <property type="term" value="F:histidine-tRNA ligase activity"/>
    <property type="evidence" value="ECO:0007669"/>
    <property type="project" value="UniProtKB-UniRule"/>
</dbReference>
<comment type="similarity">
    <text evidence="1 10">Belongs to the class-II aminoacyl-tRNA synthetase family.</text>
</comment>
<dbReference type="EC" id="6.1.1.21" evidence="10"/>
<dbReference type="GO" id="GO:0005737">
    <property type="term" value="C:cytoplasm"/>
    <property type="evidence" value="ECO:0007669"/>
    <property type="project" value="UniProtKB-SubCell"/>
</dbReference>
<dbReference type="InterPro" id="IPR033656">
    <property type="entry name" value="HisRS_anticodon"/>
</dbReference>
<keyword evidence="3 10" id="KW-0963">Cytoplasm</keyword>
<dbReference type="AlphaFoldDB" id="H8KLR3"/>
<dbReference type="SUPFAM" id="SSF52954">
    <property type="entry name" value="Class II aaRS ABD-related"/>
    <property type="match status" value="1"/>
</dbReference>
<dbReference type="eggNOG" id="COG0124">
    <property type="taxonomic scope" value="Bacteria"/>
</dbReference>
<keyword evidence="4 10" id="KW-0436">Ligase</keyword>
<dbReference type="GO" id="GO:0006427">
    <property type="term" value="P:histidyl-tRNA aminoacylation"/>
    <property type="evidence" value="ECO:0007669"/>
    <property type="project" value="UniProtKB-UniRule"/>
</dbReference>
<dbReference type="Pfam" id="PF03129">
    <property type="entry name" value="HGTP_anticodon"/>
    <property type="match status" value="1"/>
</dbReference>
<evidence type="ECO:0000256" key="8">
    <source>
        <dbReference type="ARBA" id="ARBA00023146"/>
    </source>
</evidence>
<dbReference type="Gene3D" id="3.40.50.800">
    <property type="entry name" value="Anticodon-binding domain"/>
    <property type="match status" value="1"/>
</dbReference>